<accession>A0A7S2KAV5</accession>
<keyword evidence="6 10" id="KW-0931">ER-Golgi transport</keyword>
<feature type="repeat" description="WD" evidence="11">
    <location>
        <begin position="253"/>
        <end position="294"/>
    </location>
</feature>
<comment type="function">
    <text evidence="10">The coatomer is a cytosolic protein complex that binds to dilysine motifs and reversibly associates with Golgi non-clathrin-coated vesicles, which further mediate biosynthetic protein transport from the ER, via the Golgi up to the trans Golgi network.</text>
</comment>
<dbReference type="InterPro" id="IPR056176">
    <property type="entry name" value="TPR_COPA_B"/>
</dbReference>
<dbReference type="PRINTS" id="PR00320">
    <property type="entry name" value="GPROTEINBRPT"/>
</dbReference>
<dbReference type="FunFam" id="2.130.10.10:FF:000010">
    <property type="entry name" value="Coatomer subunit alpha"/>
    <property type="match status" value="1"/>
</dbReference>
<evidence type="ECO:0000256" key="4">
    <source>
        <dbReference type="ARBA" id="ARBA00022574"/>
    </source>
</evidence>
<feature type="repeat" description="WD" evidence="11">
    <location>
        <begin position="145"/>
        <end position="177"/>
    </location>
</feature>
<evidence type="ECO:0000256" key="1">
    <source>
        <dbReference type="ARBA" id="ARBA00004255"/>
    </source>
</evidence>
<dbReference type="InterPro" id="IPR050844">
    <property type="entry name" value="Coatomer_complex_subunit"/>
</dbReference>
<dbReference type="PROSITE" id="PS50082">
    <property type="entry name" value="WD_REPEATS_2"/>
    <property type="match status" value="5"/>
</dbReference>
<feature type="repeat" description="WD" evidence="11">
    <location>
        <begin position="122"/>
        <end position="144"/>
    </location>
</feature>
<evidence type="ECO:0000256" key="11">
    <source>
        <dbReference type="PROSITE-ProRule" id="PRU00221"/>
    </source>
</evidence>
<evidence type="ECO:0000313" key="15">
    <source>
        <dbReference type="EMBL" id="CAD9571479.1"/>
    </source>
</evidence>
<dbReference type="InterPro" id="IPR001680">
    <property type="entry name" value="WD40_rpt"/>
</dbReference>
<dbReference type="InterPro" id="IPR016391">
    <property type="entry name" value="Coatomer_asu"/>
</dbReference>
<comment type="subunit">
    <text evidence="10">Oligomeric complex that consists of at least the alpha, beta, beta', gamma, delta, epsilon and zeta subunits.</text>
</comment>
<dbReference type="GO" id="GO:0006891">
    <property type="term" value="P:intra-Golgi vesicle-mediated transport"/>
    <property type="evidence" value="ECO:0007669"/>
    <property type="project" value="TreeGrafter"/>
</dbReference>
<dbReference type="InterPro" id="IPR015943">
    <property type="entry name" value="WD40/YVTN_repeat-like_dom_sf"/>
</dbReference>
<keyword evidence="2 10" id="KW-0813">Transport</keyword>
<dbReference type="CDD" id="cd22948">
    <property type="entry name" value="Coatomer_WDAD_alpha"/>
    <property type="match status" value="1"/>
</dbReference>
<feature type="repeat" description="WD" evidence="11">
    <location>
        <begin position="47"/>
        <end position="88"/>
    </location>
</feature>
<evidence type="ECO:0000256" key="6">
    <source>
        <dbReference type="ARBA" id="ARBA00022892"/>
    </source>
</evidence>
<dbReference type="Pfam" id="PF04053">
    <property type="entry name" value="B-prop_COPA_B_2nd"/>
    <property type="match status" value="1"/>
</dbReference>
<dbReference type="Pfam" id="PF23953">
    <property type="entry name" value="TPR_COPA_B"/>
    <property type="match status" value="1"/>
</dbReference>
<dbReference type="InterPro" id="IPR020472">
    <property type="entry name" value="WD40_PAC1"/>
</dbReference>
<comment type="subcellular location">
    <subcellularLocation>
        <location evidence="10">Cytoplasm</location>
    </subcellularLocation>
    <subcellularLocation>
        <location evidence="1 10">Golgi apparatus membrane</location>
        <topology evidence="1 10">Peripheral membrane protein</topology>
        <orientation evidence="1">Cytoplasmic side</orientation>
    </subcellularLocation>
</comment>
<name>A0A7S2KAV5_9STRA</name>
<keyword evidence="4 11" id="KW-0853">WD repeat</keyword>
<feature type="domain" description="Coatomer alpha subunit C-terminal" evidence="13">
    <location>
        <begin position="872"/>
        <end position="1252"/>
    </location>
</feature>
<dbReference type="GO" id="GO:0006890">
    <property type="term" value="P:retrograde vesicle-mediated transport, Golgi to endoplasmic reticulum"/>
    <property type="evidence" value="ECO:0007669"/>
    <property type="project" value="TreeGrafter"/>
</dbReference>
<evidence type="ECO:0000259" key="14">
    <source>
        <dbReference type="Pfam" id="PF23953"/>
    </source>
</evidence>
<dbReference type="PIRSF" id="PIRSF003354">
    <property type="entry name" value="Coatomer_alpha_subunit"/>
    <property type="match status" value="1"/>
</dbReference>
<dbReference type="InterPro" id="IPR047312">
    <property type="entry name" value="Coatomer_alpha_WD-assoc_reg"/>
</dbReference>
<feature type="domain" description="COPA/B second beta-propeller" evidence="12">
    <location>
        <begin position="384"/>
        <end position="599"/>
    </location>
</feature>
<keyword evidence="7 10" id="KW-0653">Protein transport</keyword>
<evidence type="ECO:0000256" key="10">
    <source>
        <dbReference type="PIRNR" id="PIRNR003354"/>
    </source>
</evidence>
<dbReference type="EMBL" id="HBGY01011887">
    <property type="protein sequence ID" value="CAD9571479.1"/>
    <property type="molecule type" value="Transcribed_RNA"/>
</dbReference>
<dbReference type="Pfam" id="PF06957">
    <property type="entry name" value="COPI_C"/>
    <property type="match status" value="1"/>
</dbReference>
<evidence type="ECO:0000259" key="13">
    <source>
        <dbReference type="Pfam" id="PF06957"/>
    </source>
</evidence>
<evidence type="ECO:0000256" key="9">
    <source>
        <dbReference type="ARBA" id="ARBA00023136"/>
    </source>
</evidence>
<dbReference type="AlphaFoldDB" id="A0A7S2KAV5"/>
<dbReference type="Pfam" id="PF00400">
    <property type="entry name" value="WD40"/>
    <property type="match status" value="5"/>
</dbReference>
<keyword evidence="3 10" id="KW-0963">Cytoplasm</keyword>
<dbReference type="Gene3D" id="1.25.40.470">
    <property type="match status" value="1"/>
</dbReference>
<dbReference type="FunFam" id="1.25.40.470:FF:000002">
    <property type="entry name" value="Coatomer subunit alpha"/>
    <property type="match status" value="1"/>
</dbReference>
<evidence type="ECO:0000256" key="8">
    <source>
        <dbReference type="ARBA" id="ARBA00023034"/>
    </source>
</evidence>
<dbReference type="SUPFAM" id="SSF50978">
    <property type="entry name" value="WD40 repeat-like"/>
    <property type="match status" value="1"/>
</dbReference>
<dbReference type="PANTHER" id="PTHR19876:SF1">
    <property type="entry name" value="COATOMER SUBUNIT ALPHA"/>
    <property type="match status" value="1"/>
</dbReference>
<dbReference type="GO" id="GO:0000139">
    <property type="term" value="C:Golgi membrane"/>
    <property type="evidence" value="ECO:0007669"/>
    <property type="project" value="UniProtKB-SubCell"/>
</dbReference>
<feature type="repeat" description="WD" evidence="11">
    <location>
        <begin position="209"/>
        <end position="250"/>
    </location>
</feature>
<gene>
    <name evidence="15" type="ORF">LDAN0321_LOCUS7533</name>
</gene>
<keyword evidence="8 10" id="KW-0333">Golgi apparatus</keyword>
<reference evidence="15" key="1">
    <citation type="submission" date="2021-01" db="EMBL/GenBank/DDBJ databases">
        <authorList>
            <person name="Corre E."/>
            <person name="Pelletier E."/>
            <person name="Niang G."/>
            <person name="Scheremetjew M."/>
            <person name="Finn R."/>
            <person name="Kale V."/>
            <person name="Holt S."/>
            <person name="Cochrane G."/>
            <person name="Meng A."/>
            <person name="Brown T."/>
            <person name="Cohen L."/>
        </authorList>
    </citation>
    <scope>NUCLEOTIDE SEQUENCE</scope>
    <source>
        <strain evidence="15">B650</strain>
    </source>
</reference>
<dbReference type="GO" id="GO:0030126">
    <property type="term" value="C:COPI vesicle coat"/>
    <property type="evidence" value="ECO:0007669"/>
    <property type="project" value="UniProtKB-UniRule"/>
</dbReference>
<dbReference type="GO" id="GO:0006886">
    <property type="term" value="P:intracellular protein transport"/>
    <property type="evidence" value="ECO:0007669"/>
    <property type="project" value="UniProtKB-UniRule"/>
</dbReference>
<proteinExistence type="predicted"/>
<dbReference type="InterPro" id="IPR010714">
    <property type="entry name" value="Coatomer_asu_C"/>
</dbReference>
<dbReference type="PANTHER" id="PTHR19876">
    <property type="entry name" value="COATOMER"/>
    <property type="match status" value="1"/>
</dbReference>
<dbReference type="GO" id="GO:0005198">
    <property type="term" value="F:structural molecule activity"/>
    <property type="evidence" value="ECO:0007669"/>
    <property type="project" value="InterPro"/>
</dbReference>
<evidence type="ECO:0000256" key="7">
    <source>
        <dbReference type="ARBA" id="ARBA00022927"/>
    </source>
</evidence>
<dbReference type="CDD" id="cd00200">
    <property type="entry name" value="WD40"/>
    <property type="match status" value="1"/>
</dbReference>
<dbReference type="PROSITE" id="PS50294">
    <property type="entry name" value="WD_REPEATS_REGION"/>
    <property type="match status" value="4"/>
</dbReference>
<dbReference type="InterPro" id="IPR036322">
    <property type="entry name" value="WD40_repeat_dom_sf"/>
</dbReference>
<feature type="domain" description="COPA/B TPR" evidence="14">
    <location>
        <begin position="641"/>
        <end position="784"/>
    </location>
</feature>
<evidence type="ECO:0000259" key="12">
    <source>
        <dbReference type="Pfam" id="PF04053"/>
    </source>
</evidence>
<keyword evidence="5" id="KW-0677">Repeat</keyword>
<keyword evidence="9 10" id="KW-0472">Membrane</keyword>
<dbReference type="SMART" id="SM00320">
    <property type="entry name" value="WD40"/>
    <property type="match status" value="7"/>
</dbReference>
<dbReference type="Gene3D" id="2.130.10.10">
    <property type="entry name" value="YVTN repeat-like/Quinoprotein amine dehydrogenase"/>
    <property type="match status" value="1"/>
</dbReference>
<evidence type="ECO:0000256" key="2">
    <source>
        <dbReference type="ARBA" id="ARBA00022448"/>
    </source>
</evidence>
<protein>
    <recommendedName>
        <fullName evidence="10">Coatomer subunit alpha</fullName>
    </recommendedName>
</protein>
<dbReference type="InterPro" id="IPR006692">
    <property type="entry name" value="Beta-prop_COPA/B_2nd"/>
</dbReference>
<evidence type="ECO:0000256" key="5">
    <source>
        <dbReference type="ARBA" id="ARBA00022737"/>
    </source>
</evidence>
<organism evidence="15">
    <name type="scientific">Leptocylindrus danicus</name>
    <dbReference type="NCBI Taxonomy" id="163516"/>
    <lineage>
        <taxon>Eukaryota</taxon>
        <taxon>Sar</taxon>
        <taxon>Stramenopiles</taxon>
        <taxon>Ochrophyta</taxon>
        <taxon>Bacillariophyta</taxon>
        <taxon>Coscinodiscophyceae</taxon>
        <taxon>Chaetocerotophycidae</taxon>
        <taxon>Leptocylindrales</taxon>
        <taxon>Leptocylindraceae</taxon>
        <taxon>Leptocylindrus</taxon>
    </lineage>
</organism>
<sequence>MLTKFESKSARVKGLAFHPVRPWICATLHSGVIQLWDYRVGTVIDRFEEHEGPVRGVDFHPKDPLIVSGGDDYKIKIWDYKLHRCLFTLLGHLDYVRTVVFHPHATPIANVVEGDLTQTPWILSASDDQTIRIWNYYTRSCISVLTGHNHYVMCAQFHPSDDLIVSASLDQTVRVWDTAGLKREREQNPTSAVQSELFGQSSVIVKYVLEGHDRGVNWASFHPTLPLIASAADDRSVKLWRMSESKAWEVDTLRGHNNNVSSVFFHPRFDLLISNSEDKSIRVWDVSKRVNVQTFRRDLDRFWILSVCKNRNLLAAGHDSGMLVFKLERERPAMYSSVNNKTYYIRGREVLQTDGAGGRESSIYSIRRVGNTTEGIGAAPRFLHQNLYDPQDTHILLTSETEGGSYELVTISGSNNVQDGKKGHCLGQALFLARNRFCILDRSRQLVIKNLNNETTKRVNIPLAECTGLLDGGVSGRILLKNDERVVLFDTGARRVIGEVNASKVKFAIWSPDRSYCALICKYSIIIVTKNMESVTTITDTVRIKSGQWSSSGNSDLFIFATSHHVKYLLKSGDVGTIRALEHPLYITRIVGTSMYALDREARQKIIQLDLTEADFKLALAAKNYPRVMELIAHSNLCGRSLVKYLQERGYPEVALHFVREPKTRFELALACGNLEAAMESAFLMEGHENSDAVWRELGAEALRQGNHNVVEMSYQRTKDFDRLSFLYLLSGDTDKLRKMLKIASMRKDVMGRYYNALLLGDATERVKVLEESGNLNLAFISATVHGLTDEAERLQTIIENAGGSVEGLLEKANTEQPKRGCLLQPPTPIVRADNWPTLPVEKTTLEDLHAAVQSGEYKSAAEPDVPADTWDTGAGAGDAGAGHDGYGDAADDFGDDDFDMGDGDGGWDDDLDELGGFEDDGAAKKKAENTLGFSDSQGFSLPPAGKSALECWVSNSSHIADHASAGSVSTACQLLHRQIAASNFGALEKSIFGCYFAATASMPGLPGCGDLAIPLMRNDASEHPGSKSLPVQNCTVKTLMAYTRTGYKAFQSGKFADSKAAFEQVLLAIPFCVTSGRNEAGEVKELLQIAREYVTALRIKNAMSETAGDPARTTELSAYFTHCNLQPPHLLLALRSAMGTAFKNKNFITAASFARRLLELPDMKSERNAELRIKAGKVLQKSESMARNEHNLNYNDSTVFRIDCKDFVPRYSNDDVSECPYCGSVYGKEMHGKSCLTCGLSTVGVETIGLVTGC</sequence>
<dbReference type="GO" id="GO:0006888">
    <property type="term" value="P:endoplasmic reticulum to Golgi vesicle-mediated transport"/>
    <property type="evidence" value="ECO:0007669"/>
    <property type="project" value="InterPro"/>
</dbReference>
<evidence type="ECO:0000256" key="3">
    <source>
        <dbReference type="ARBA" id="ARBA00022490"/>
    </source>
</evidence>